<evidence type="ECO:0000313" key="14">
    <source>
        <dbReference type="EMBL" id="ATX76519.1"/>
    </source>
</evidence>
<dbReference type="Pfam" id="PF03550">
    <property type="entry name" value="LolB"/>
    <property type="match status" value="1"/>
</dbReference>
<dbReference type="InterPro" id="IPR004565">
    <property type="entry name" value="OM_lipoprot_LolB"/>
</dbReference>
<dbReference type="SUPFAM" id="SSF89392">
    <property type="entry name" value="Prokaryotic lipoproteins and lipoprotein localization factors"/>
    <property type="match status" value="1"/>
</dbReference>
<name>A0A2K8KR32_9GAMM</name>
<feature type="chain" id="PRO_5014817127" description="Outer-membrane lipoprotein LolB" evidence="13">
    <location>
        <begin position="26"/>
        <end position="190"/>
    </location>
</feature>
<evidence type="ECO:0000256" key="4">
    <source>
        <dbReference type="ARBA" id="ARBA00016202"/>
    </source>
</evidence>
<evidence type="ECO:0000313" key="15">
    <source>
        <dbReference type="Proteomes" id="UP000229757"/>
    </source>
</evidence>
<evidence type="ECO:0000256" key="8">
    <source>
        <dbReference type="ARBA" id="ARBA00023136"/>
    </source>
</evidence>
<evidence type="ECO:0000256" key="7">
    <source>
        <dbReference type="ARBA" id="ARBA00022927"/>
    </source>
</evidence>
<comment type="subunit">
    <text evidence="3">Monomer.</text>
</comment>
<dbReference type="KEGG" id="rfo:REIFOR_01373"/>
<keyword evidence="5" id="KW-0813">Transport</keyword>
<evidence type="ECO:0000256" key="11">
    <source>
        <dbReference type="ARBA" id="ARBA00023237"/>
    </source>
</evidence>
<accession>A0A2K8KR32</accession>
<keyword evidence="6 13" id="KW-0732">Signal</keyword>
<evidence type="ECO:0000256" key="1">
    <source>
        <dbReference type="ARBA" id="ARBA00004459"/>
    </source>
</evidence>
<comment type="subcellular location">
    <subcellularLocation>
        <location evidence="1">Cell outer membrane</location>
        <topology evidence="1">Lipid-anchor</topology>
    </subcellularLocation>
</comment>
<keyword evidence="10" id="KW-0143">Chaperone</keyword>
<comment type="similarity">
    <text evidence="2">Belongs to the LolB family.</text>
</comment>
<evidence type="ECO:0000256" key="13">
    <source>
        <dbReference type="SAM" id="SignalP"/>
    </source>
</evidence>
<evidence type="ECO:0000256" key="6">
    <source>
        <dbReference type="ARBA" id="ARBA00022729"/>
    </source>
</evidence>
<protein>
    <recommendedName>
        <fullName evidence="4">Outer-membrane lipoprotein LolB</fullName>
    </recommendedName>
</protein>
<keyword evidence="15" id="KW-1185">Reference proteome</keyword>
<dbReference type="OrthoDB" id="9797618at2"/>
<dbReference type="AlphaFoldDB" id="A0A2K8KR32"/>
<dbReference type="NCBIfam" id="TIGR00548">
    <property type="entry name" value="lolB"/>
    <property type="match status" value="1"/>
</dbReference>
<proteinExistence type="inferred from homology"/>
<evidence type="ECO:0000256" key="2">
    <source>
        <dbReference type="ARBA" id="ARBA00009696"/>
    </source>
</evidence>
<reference evidence="14 15" key="1">
    <citation type="journal article" date="2017" name="Environ. Microbiol.">
        <title>Genomic and physiological analyses of 'Reinekea forsetii' reveal a versatile opportunistic lifestyle during spring algae blooms.</title>
        <authorList>
            <person name="Avci B."/>
            <person name="Hahnke R.L."/>
            <person name="Chafee M."/>
            <person name="Fischer T."/>
            <person name="Gruber-Vodicka H."/>
            <person name="Tegetmeyer H.E."/>
            <person name="Harder J."/>
            <person name="Fuchs B.M."/>
            <person name="Amann R.I."/>
            <person name="Teeling H."/>
        </authorList>
    </citation>
    <scope>NUCLEOTIDE SEQUENCE [LARGE SCALE GENOMIC DNA]</scope>
    <source>
        <strain evidence="14 15">Hel1_31_D35</strain>
    </source>
</reference>
<dbReference type="PROSITE" id="PS51257">
    <property type="entry name" value="PROKAR_LIPOPROTEIN"/>
    <property type="match status" value="1"/>
</dbReference>
<dbReference type="Gene3D" id="2.50.20.10">
    <property type="entry name" value="Lipoprotein localisation LolA/LolB/LppX"/>
    <property type="match status" value="1"/>
</dbReference>
<evidence type="ECO:0000256" key="5">
    <source>
        <dbReference type="ARBA" id="ARBA00022448"/>
    </source>
</evidence>
<keyword evidence="8" id="KW-0472">Membrane</keyword>
<dbReference type="GO" id="GO:0009279">
    <property type="term" value="C:cell outer membrane"/>
    <property type="evidence" value="ECO:0007669"/>
    <property type="project" value="UniProtKB-SubCell"/>
</dbReference>
<dbReference type="Proteomes" id="UP000229757">
    <property type="component" value="Chromosome"/>
</dbReference>
<organism evidence="14 15">
    <name type="scientific">Reinekea forsetii</name>
    <dbReference type="NCBI Taxonomy" id="1336806"/>
    <lineage>
        <taxon>Bacteria</taxon>
        <taxon>Pseudomonadati</taxon>
        <taxon>Pseudomonadota</taxon>
        <taxon>Gammaproteobacteria</taxon>
        <taxon>Oceanospirillales</taxon>
        <taxon>Saccharospirillaceae</taxon>
        <taxon>Reinekea</taxon>
    </lineage>
</organism>
<keyword evidence="11" id="KW-0998">Cell outer membrane</keyword>
<evidence type="ECO:0000256" key="3">
    <source>
        <dbReference type="ARBA" id="ARBA00011245"/>
    </source>
</evidence>
<dbReference type="EMBL" id="CP011797">
    <property type="protein sequence ID" value="ATX76519.1"/>
    <property type="molecule type" value="Genomic_DNA"/>
</dbReference>
<feature type="signal peptide" evidence="13">
    <location>
        <begin position="1"/>
        <end position="25"/>
    </location>
</feature>
<gene>
    <name evidence="14" type="primary">lolB</name>
    <name evidence="14" type="ORF">REIFOR_01373</name>
</gene>
<sequence>MNRSNTAPSALLLVALILLSGCSLISPKTQTVQGDWAFNGKMAIQNPTQATSFNLDWVQQNELFQIVLSGPFGQGKISIKGEPGRVSLTKDGQRQSAQSLNGLLYSATSMDLPLDYLQFWVRGETRPGGPFSIRRNDQGQINQIVQAGWTVDINDYFAAPINLPRKLVFINGEDRGKLIIKAWLPTSPLS</sequence>
<keyword evidence="9" id="KW-0564">Palmitate</keyword>
<keyword evidence="12 14" id="KW-0449">Lipoprotein</keyword>
<dbReference type="GO" id="GO:0015031">
    <property type="term" value="P:protein transport"/>
    <property type="evidence" value="ECO:0007669"/>
    <property type="project" value="UniProtKB-KW"/>
</dbReference>
<evidence type="ECO:0000256" key="9">
    <source>
        <dbReference type="ARBA" id="ARBA00023139"/>
    </source>
</evidence>
<keyword evidence="7" id="KW-0653">Protein transport</keyword>
<dbReference type="InterPro" id="IPR029046">
    <property type="entry name" value="LolA/LolB/LppX"/>
</dbReference>
<evidence type="ECO:0000256" key="12">
    <source>
        <dbReference type="ARBA" id="ARBA00023288"/>
    </source>
</evidence>
<dbReference type="CDD" id="cd16326">
    <property type="entry name" value="LolB"/>
    <property type="match status" value="1"/>
</dbReference>
<dbReference type="RefSeq" id="WP_100256857.1">
    <property type="nucleotide sequence ID" value="NZ_CP011797.1"/>
</dbReference>
<evidence type="ECO:0000256" key="10">
    <source>
        <dbReference type="ARBA" id="ARBA00023186"/>
    </source>
</evidence>